<name>A0A4V6JIL8_SERRU</name>
<dbReference type="Proteomes" id="UP000307968">
    <property type="component" value="Chromosome"/>
</dbReference>
<feature type="compositionally biased region" description="Low complexity" evidence="1">
    <location>
        <begin position="65"/>
        <end position="84"/>
    </location>
</feature>
<protein>
    <submittedName>
        <fullName evidence="2">Uncharacterized protein</fullName>
    </submittedName>
</protein>
<feature type="region of interest" description="Disordered" evidence="1">
    <location>
        <begin position="1"/>
        <end position="29"/>
    </location>
</feature>
<feature type="region of interest" description="Disordered" evidence="1">
    <location>
        <begin position="63"/>
        <end position="121"/>
    </location>
</feature>
<sequence>MLNASDGGAPLPISYGGAQGTDMDSLLGGGDIQQQLQSAISATLLQMLFSQIVPPFMQLAQQLLSNGQNGGSQTPQQGSSSTPGVTRRPRRSKPASNRQPARRKAPRPPPALPAACICLSR</sequence>
<gene>
    <name evidence="2" type="ORF">NCTC12971_04943</name>
</gene>
<evidence type="ECO:0000256" key="1">
    <source>
        <dbReference type="SAM" id="MobiDB-lite"/>
    </source>
</evidence>
<evidence type="ECO:0000313" key="2">
    <source>
        <dbReference type="EMBL" id="VTP67113.1"/>
    </source>
</evidence>
<organism evidence="2 3">
    <name type="scientific">Serratia rubidaea</name>
    <name type="common">Serratia marinorubra</name>
    <dbReference type="NCBI Taxonomy" id="61652"/>
    <lineage>
        <taxon>Bacteria</taxon>
        <taxon>Pseudomonadati</taxon>
        <taxon>Pseudomonadota</taxon>
        <taxon>Gammaproteobacteria</taxon>
        <taxon>Enterobacterales</taxon>
        <taxon>Yersiniaceae</taxon>
        <taxon>Serratia</taxon>
    </lineage>
</organism>
<reference evidence="2 3" key="1">
    <citation type="submission" date="2019-05" db="EMBL/GenBank/DDBJ databases">
        <authorList>
            <consortium name="Pathogen Informatics"/>
        </authorList>
    </citation>
    <scope>NUCLEOTIDE SEQUENCE [LARGE SCALE GENOMIC DNA]</scope>
    <source>
        <strain evidence="2 3">NCTC12971</strain>
    </source>
</reference>
<dbReference type="EMBL" id="LR590463">
    <property type="protein sequence ID" value="VTP67113.1"/>
    <property type="molecule type" value="Genomic_DNA"/>
</dbReference>
<proteinExistence type="predicted"/>
<dbReference type="AlphaFoldDB" id="A0A4V6JIL8"/>
<evidence type="ECO:0000313" key="3">
    <source>
        <dbReference type="Proteomes" id="UP000307968"/>
    </source>
</evidence>
<accession>A0A4V6JIL8</accession>